<accession>A0ABN9RMN3</accession>
<name>A0ABN9RMN3_9DINO</name>
<feature type="compositionally biased region" description="Acidic residues" evidence="1">
    <location>
        <begin position="91"/>
        <end position="101"/>
    </location>
</feature>
<evidence type="ECO:0008006" key="4">
    <source>
        <dbReference type="Google" id="ProtNLM"/>
    </source>
</evidence>
<feature type="region of interest" description="Disordered" evidence="1">
    <location>
        <begin position="35"/>
        <end position="105"/>
    </location>
</feature>
<sequence>MLITCRQADWSGDGAEGRRLRPRGYTLQLIRKHRADHLSSSGDVDGDGVPDASDADPYDHHCHEKGCAPKTPKAPSAPAHEKMAGVKDSDGDGVPDVEDPAPYDPTCPVVPCPELPCPGDCVEEGDADGDGVADSEDPAPHDHSCHEEGCVGGLDVP</sequence>
<proteinExistence type="predicted"/>
<keyword evidence="3" id="KW-1185">Reference proteome</keyword>
<feature type="compositionally biased region" description="Low complexity" evidence="1">
    <location>
        <begin position="68"/>
        <end position="78"/>
    </location>
</feature>
<feature type="compositionally biased region" description="Basic and acidic residues" evidence="1">
    <location>
        <begin position="79"/>
        <end position="90"/>
    </location>
</feature>
<feature type="compositionally biased region" description="Acidic residues" evidence="1">
    <location>
        <begin position="123"/>
        <end position="137"/>
    </location>
</feature>
<protein>
    <recommendedName>
        <fullName evidence="4">Subtilisin</fullName>
    </recommendedName>
</protein>
<feature type="compositionally biased region" description="Basic and acidic residues" evidence="1">
    <location>
        <begin position="138"/>
        <end position="149"/>
    </location>
</feature>
<feature type="region of interest" description="Disordered" evidence="1">
    <location>
        <begin position="123"/>
        <end position="157"/>
    </location>
</feature>
<organism evidence="2 3">
    <name type="scientific">Prorocentrum cordatum</name>
    <dbReference type="NCBI Taxonomy" id="2364126"/>
    <lineage>
        <taxon>Eukaryota</taxon>
        <taxon>Sar</taxon>
        <taxon>Alveolata</taxon>
        <taxon>Dinophyceae</taxon>
        <taxon>Prorocentrales</taxon>
        <taxon>Prorocentraceae</taxon>
        <taxon>Prorocentrum</taxon>
    </lineage>
</organism>
<reference evidence="2" key="1">
    <citation type="submission" date="2023-10" db="EMBL/GenBank/DDBJ databases">
        <authorList>
            <person name="Chen Y."/>
            <person name="Shah S."/>
            <person name="Dougan E. K."/>
            <person name="Thang M."/>
            <person name="Chan C."/>
        </authorList>
    </citation>
    <scope>NUCLEOTIDE SEQUENCE [LARGE SCALE GENOMIC DNA]</scope>
</reference>
<dbReference type="Gene3D" id="4.10.1080.10">
    <property type="entry name" value="TSP type-3 repeat"/>
    <property type="match status" value="1"/>
</dbReference>
<dbReference type="InterPro" id="IPR028974">
    <property type="entry name" value="TSP_type-3_rpt"/>
</dbReference>
<feature type="compositionally biased region" description="Acidic residues" evidence="1">
    <location>
        <begin position="44"/>
        <end position="56"/>
    </location>
</feature>
<comment type="caution">
    <text evidence="2">The sequence shown here is derived from an EMBL/GenBank/DDBJ whole genome shotgun (WGS) entry which is preliminary data.</text>
</comment>
<evidence type="ECO:0000256" key="1">
    <source>
        <dbReference type="SAM" id="MobiDB-lite"/>
    </source>
</evidence>
<dbReference type="EMBL" id="CAUYUJ010007344">
    <property type="protein sequence ID" value="CAK0820421.1"/>
    <property type="molecule type" value="Genomic_DNA"/>
</dbReference>
<dbReference type="SUPFAM" id="SSF103647">
    <property type="entry name" value="TSP type-3 repeat"/>
    <property type="match status" value="1"/>
</dbReference>
<gene>
    <name evidence="2" type="ORF">PCOR1329_LOCUS22108</name>
</gene>
<feature type="compositionally biased region" description="Basic and acidic residues" evidence="1">
    <location>
        <begin position="57"/>
        <end position="67"/>
    </location>
</feature>
<evidence type="ECO:0000313" key="2">
    <source>
        <dbReference type="EMBL" id="CAK0820421.1"/>
    </source>
</evidence>
<dbReference type="Proteomes" id="UP001189429">
    <property type="component" value="Unassembled WGS sequence"/>
</dbReference>
<evidence type="ECO:0000313" key="3">
    <source>
        <dbReference type="Proteomes" id="UP001189429"/>
    </source>
</evidence>